<evidence type="ECO:0000256" key="1">
    <source>
        <dbReference type="SAM" id="MobiDB-lite"/>
    </source>
</evidence>
<proteinExistence type="predicted"/>
<name>A0A1G4JSB4_9SACH</name>
<feature type="region of interest" description="Disordered" evidence="1">
    <location>
        <begin position="337"/>
        <end position="392"/>
    </location>
</feature>
<keyword evidence="3" id="KW-1185">Reference proteome</keyword>
<feature type="region of interest" description="Disordered" evidence="1">
    <location>
        <begin position="580"/>
        <end position="617"/>
    </location>
</feature>
<evidence type="ECO:0000313" key="2">
    <source>
        <dbReference type="EMBL" id="SCU93764.1"/>
    </source>
</evidence>
<protein>
    <submittedName>
        <fullName evidence="2">LAME_0F04918g1_1</fullName>
    </submittedName>
</protein>
<dbReference type="OrthoDB" id="4035955at2759"/>
<dbReference type="AlphaFoldDB" id="A0A1G4JSB4"/>
<feature type="compositionally biased region" description="Low complexity" evidence="1">
    <location>
        <begin position="452"/>
        <end position="464"/>
    </location>
</feature>
<feature type="compositionally biased region" description="Basic and acidic residues" evidence="1">
    <location>
        <begin position="433"/>
        <end position="450"/>
    </location>
</feature>
<feature type="region of interest" description="Disordered" evidence="1">
    <location>
        <begin position="413"/>
        <end position="475"/>
    </location>
</feature>
<reference evidence="3" key="1">
    <citation type="submission" date="2016-03" db="EMBL/GenBank/DDBJ databases">
        <authorList>
            <person name="Devillers Hugo."/>
        </authorList>
    </citation>
    <scope>NUCLEOTIDE SEQUENCE [LARGE SCALE GENOMIC DNA]</scope>
</reference>
<accession>A0A1G4JSB4</accession>
<gene>
    <name evidence="2" type="ORF">LAME_0F04918G</name>
</gene>
<sequence length="747" mass="84765">MNEPKEYPHGRRLKAFLRDHLRRPSKRRVLTAKPRRPIKCCKASPVVFTMKYEDPEFFGSDREDLQQLEFAKNHGSFVGDFSSEKDSYHKNDTEVSLATQKGSADAPSAFIARQRPKIEGSNYSALPPQNGHFLEQAARSEHEVVNAKDSIAKPERLADEIAQANRNFDVTGHNSANFLSRKLSVMESRRAGDCNLPVMDTEGSGDSNCLERENAEAFDTTPIEPNYVMDPGSPSCPNTDSEANSKHDSLKRIFDNPVELLTELKRPCIDKEGKHSDYDGDYDERQANESFRESSSIYSDTPSFNEPVCDTPLSMSENNPHMLENPYIEHQQSPELSKKCLPNRESPKAVTTQDAREPASYKNPPPIRTPTFTPISKLNRGASDNGNGSPLEEKFHGMVEILKYVVHHQPLAKSETGNDSTVDNGGNGVIDDNNAKKDSKACNEGSERRSSSGRSSSRGGNRSSSIKKPQTFKPSKCEEFETQQLCVPTFRQSLRKIDALGLFEDVRKGTLTERDLFNLSKVKPDDTYDFRDSRFYDNQSSKSSSSESFKAHDEESLVSSVKFDKFSHLLMYDVRKTSKFERPETSQSSRSAKACTRETKLPRSLSDSTTSEARKKRMGNCKPILKRKINERAEVEFLRAEDCDTVDVTDFLTFFKGHEARRRTEENRLSKIREQQLTNYYANDHMYNSVQNGDVKSAMIDFRRSKRATEHNIGRELRDPATIIMSCPREAEWQRLHKQSKVSQRCF</sequence>
<dbReference type="EMBL" id="LT598477">
    <property type="protein sequence ID" value="SCU93764.1"/>
    <property type="molecule type" value="Genomic_DNA"/>
</dbReference>
<organism evidence="2 3">
    <name type="scientific">Lachancea meyersii CBS 8951</name>
    <dbReference type="NCBI Taxonomy" id="1266667"/>
    <lineage>
        <taxon>Eukaryota</taxon>
        <taxon>Fungi</taxon>
        <taxon>Dikarya</taxon>
        <taxon>Ascomycota</taxon>
        <taxon>Saccharomycotina</taxon>
        <taxon>Saccharomycetes</taxon>
        <taxon>Saccharomycetales</taxon>
        <taxon>Saccharomycetaceae</taxon>
        <taxon>Lachancea</taxon>
    </lineage>
</organism>
<evidence type="ECO:0000313" key="3">
    <source>
        <dbReference type="Proteomes" id="UP000191144"/>
    </source>
</evidence>
<dbReference type="Proteomes" id="UP000191144">
    <property type="component" value="Chromosome F"/>
</dbReference>